<accession>A0A118JXR1</accession>
<dbReference type="InterPro" id="IPR001128">
    <property type="entry name" value="Cyt_P450"/>
</dbReference>
<dbReference type="Pfam" id="PF00067">
    <property type="entry name" value="p450"/>
    <property type="match status" value="1"/>
</dbReference>
<evidence type="ECO:0000313" key="4">
    <source>
        <dbReference type="Proteomes" id="UP000243975"/>
    </source>
</evidence>
<keyword evidence="4" id="KW-1185">Reference proteome</keyword>
<dbReference type="GO" id="GO:0005506">
    <property type="term" value="F:iron ion binding"/>
    <property type="evidence" value="ECO:0007669"/>
    <property type="project" value="InterPro"/>
</dbReference>
<dbReference type="GO" id="GO:0016705">
    <property type="term" value="F:oxidoreductase activity, acting on paired donors, with incorporation or reduction of molecular oxygen"/>
    <property type="evidence" value="ECO:0007669"/>
    <property type="project" value="InterPro"/>
</dbReference>
<dbReference type="AlphaFoldDB" id="A0A118JXR1"/>
<evidence type="ECO:0000313" key="3">
    <source>
        <dbReference type="EMBL" id="KVH95860.1"/>
    </source>
</evidence>
<evidence type="ECO:0000256" key="2">
    <source>
        <dbReference type="ARBA" id="ARBA00023004"/>
    </source>
</evidence>
<reference evidence="3 4" key="1">
    <citation type="journal article" date="2016" name="Sci. Rep.">
        <title>The genome sequence of the outbreeding globe artichoke constructed de novo incorporating a phase-aware low-pass sequencing strategy of F1 progeny.</title>
        <authorList>
            <person name="Scaglione D."/>
            <person name="Reyes-Chin-Wo S."/>
            <person name="Acquadro A."/>
            <person name="Froenicke L."/>
            <person name="Portis E."/>
            <person name="Beitel C."/>
            <person name="Tirone M."/>
            <person name="Mauro R."/>
            <person name="Lo Monaco A."/>
            <person name="Mauromicale G."/>
            <person name="Faccioli P."/>
            <person name="Cattivelli L."/>
            <person name="Rieseberg L."/>
            <person name="Michelmore R."/>
            <person name="Lanteri S."/>
        </authorList>
    </citation>
    <scope>NUCLEOTIDE SEQUENCE [LARGE SCALE GENOMIC DNA]</scope>
    <source>
        <strain evidence="3">2C</strain>
    </source>
</reference>
<dbReference type="Gene3D" id="1.10.630.10">
    <property type="entry name" value="Cytochrome P450"/>
    <property type="match status" value="2"/>
</dbReference>
<dbReference type="InterPro" id="IPR036396">
    <property type="entry name" value="Cyt_P450_sf"/>
</dbReference>
<dbReference type="EMBL" id="LEKV01004375">
    <property type="protein sequence ID" value="KVH95860.1"/>
    <property type="molecule type" value="Genomic_DNA"/>
</dbReference>
<dbReference type="GO" id="GO:0004497">
    <property type="term" value="F:monooxygenase activity"/>
    <property type="evidence" value="ECO:0007669"/>
    <property type="project" value="InterPro"/>
</dbReference>
<dbReference type="GO" id="GO:0020037">
    <property type="term" value="F:heme binding"/>
    <property type="evidence" value="ECO:0007669"/>
    <property type="project" value="InterPro"/>
</dbReference>
<gene>
    <name evidence="3" type="ORF">Ccrd_002075</name>
</gene>
<dbReference type="SUPFAM" id="SSF48264">
    <property type="entry name" value="Cytochrome P450"/>
    <property type="match status" value="1"/>
</dbReference>
<name>A0A118JXR1_CYNCS</name>
<sequence>MLNTPINCLKLLISKYGKVFRTRLMGSPSVVVHGPAANKFFMSNEFKLVVSSWPTSSVEFMRDSHQWRNKEAPIVTFVEASPPPSAIPASRLRGEITEEEVVVNAVLLVFAAHDTTSYAITMTFKMLADHPDCEGLTFEENGVYMASSS</sequence>
<protein>
    <submittedName>
        <fullName evidence="3">Cytochrome P450</fullName>
    </submittedName>
</protein>
<feature type="non-terminal residue" evidence="3">
    <location>
        <position position="1"/>
    </location>
</feature>
<comment type="caution">
    <text evidence="3">The sequence shown here is derived from an EMBL/GenBank/DDBJ whole genome shotgun (WGS) entry which is preliminary data.</text>
</comment>
<dbReference type="Gramene" id="KVH95860">
    <property type="protein sequence ID" value="KVH95860"/>
    <property type="gene ID" value="Ccrd_002075"/>
</dbReference>
<evidence type="ECO:0000256" key="1">
    <source>
        <dbReference type="ARBA" id="ARBA00022723"/>
    </source>
</evidence>
<dbReference type="GO" id="GO:0016125">
    <property type="term" value="P:sterol metabolic process"/>
    <property type="evidence" value="ECO:0007669"/>
    <property type="project" value="TreeGrafter"/>
</dbReference>
<keyword evidence="1" id="KW-0479">Metal-binding</keyword>
<dbReference type="Proteomes" id="UP000243975">
    <property type="component" value="Unassembled WGS sequence"/>
</dbReference>
<organism evidence="3 4">
    <name type="scientific">Cynara cardunculus var. scolymus</name>
    <name type="common">Globe artichoke</name>
    <name type="synonym">Cynara scolymus</name>
    <dbReference type="NCBI Taxonomy" id="59895"/>
    <lineage>
        <taxon>Eukaryota</taxon>
        <taxon>Viridiplantae</taxon>
        <taxon>Streptophyta</taxon>
        <taxon>Embryophyta</taxon>
        <taxon>Tracheophyta</taxon>
        <taxon>Spermatophyta</taxon>
        <taxon>Magnoliopsida</taxon>
        <taxon>eudicotyledons</taxon>
        <taxon>Gunneridae</taxon>
        <taxon>Pentapetalae</taxon>
        <taxon>asterids</taxon>
        <taxon>campanulids</taxon>
        <taxon>Asterales</taxon>
        <taxon>Asteraceae</taxon>
        <taxon>Carduoideae</taxon>
        <taxon>Cardueae</taxon>
        <taxon>Carduinae</taxon>
        <taxon>Cynara</taxon>
    </lineage>
</organism>
<dbReference type="PANTHER" id="PTHR24286">
    <property type="entry name" value="CYTOCHROME P450 26"/>
    <property type="match status" value="1"/>
</dbReference>
<dbReference type="STRING" id="59895.A0A118JXR1"/>
<keyword evidence="2" id="KW-0408">Iron</keyword>
<proteinExistence type="predicted"/>
<dbReference type="PANTHER" id="PTHR24286:SF221">
    <property type="entry name" value="TAXADIENE 5-ALPHA HYDROXYLASE"/>
    <property type="match status" value="1"/>
</dbReference>